<dbReference type="AlphaFoldDB" id="A0A174ZUQ7"/>
<dbReference type="Pfam" id="PF13304">
    <property type="entry name" value="AAA_21"/>
    <property type="match status" value="1"/>
</dbReference>
<dbReference type="PANTHER" id="PTHR43581:SF2">
    <property type="entry name" value="EXCINUCLEASE ATPASE SUBUNIT"/>
    <property type="match status" value="1"/>
</dbReference>
<evidence type="ECO:0000313" key="2">
    <source>
        <dbReference type="EMBL" id="CUQ89487.1"/>
    </source>
</evidence>
<dbReference type="GO" id="GO:0016887">
    <property type="term" value="F:ATP hydrolysis activity"/>
    <property type="evidence" value="ECO:0007669"/>
    <property type="project" value="InterPro"/>
</dbReference>
<dbReference type="SUPFAM" id="SSF52540">
    <property type="entry name" value="P-loop containing nucleoside triphosphate hydrolases"/>
    <property type="match status" value="1"/>
</dbReference>
<proteinExistence type="predicted"/>
<dbReference type="GO" id="GO:0016829">
    <property type="term" value="F:lyase activity"/>
    <property type="evidence" value="ECO:0007669"/>
    <property type="project" value="UniProtKB-KW"/>
</dbReference>
<reference evidence="2 3" key="1">
    <citation type="submission" date="2015-09" db="EMBL/GenBank/DDBJ databases">
        <authorList>
            <consortium name="Pathogen Informatics"/>
        </authorList>
    </citation>
    <scope>NUCLEOTIDE SEQUENCE [LARGE SCALE GENOMIC DNA]</scope>
    <source>
        <strain evidence="2 3">2789STDY5834878</strain>
    </source>
</reference>
<feature type="domain" description="AAA+ ATPase" evidence="1">
    <location>
        <begin position="39"/>
        <end position="288"/>
    </location>
</feature>
<sequence>MSEVGELRKQFSEGKWKKFIRSITINNIHGWNGQRIDFNFPVCAVVGENGIGKSTFLKAAACAYDNNRGATFYPSKMFVKTQWDLNAIDGAYIEYVIQEGDNTRPTHWKKTNDWGYTPKKKKPKRNVFFLDVSRTLPLDATAGYAKIARQAVTENQENIILNDESVKGISHVLGRAYEAARFASTDIDPKKEVGILTNSFGEVSQFHQGAGEDATLDLFKLLQAIPDQSLLIIDEVEASLHPSAQRRLIQYLLKLTRIKKIQVILSTHSAHVLDEIPPEGRIMLVQMQNGKDILYGISTRFALSSIDDYFHPELYVFVEDEEAETIINEILKMSDSTGRILNRISIKPIGGFSVVDTVAKLIKENKLPYKGIAIVDGDKINECSNCQIGLPGQKAPEKQVIEDLKAINWQNLDGRFGIGAGILFQVLQEAVLEPDHHDWTTYIGNHIKQSKSYVWSVLVEEWCKQCLDTDERERIYNAIVESLNN</sequence>
<accession>A0A174ZUQ7</accession>
<evidence type="ECO:0000313" key="3">
    <source>
        <dbReference type="Proteomes" id="UP000095780"/>
    </source>
</evidence>
<dbReference type="InterPro" id="IPR003959">
    <property type="entry name" value="ATPase_AAA_core"/>
</dbReference>
<dbReference type="Proteomes" id="UP000095780">
    <property type="component" value="Unassembled WGS sequence"/>
</dbReference>
<dbReference type="RefSeq" id="WP_055287909.1">
    <property type="nucleotide sequence ID" value="NZ_CABIXW010000007.1"/>
</dbReference>
<dbReference type="Pfam" id="PF13476">
    <property type="entry name" value="AAA_23"/>
    <property type="match status" value="1"/>
</dbReference>
<dbReference type="InterPro" id="IPR027417">
    <property type="entry name" value="P-loop_NTPase"/>
</dbReference>
<dbReference type="PANTHER" id="PTHR43581">
    <property type="entry name" value="ATP/GTP PHOSPHATASE"/>
    <property type="match status" value="1"/>
</dbReference>
<evidence type="ECO:0000259" key="1">
    <source>
        <dbReference type="SMART" id="SM00382"/>
    </source>
</evidence>
<dbReference type="Gene3D" id="3.40.50.300">
    <property type="entry name" value="P-loop containing nucleotide triphosphate hydrolases"/>
    <property type="match status" value="1"/>
</dbReference>
<dbReference type="InterPro" id="IPR003593">
    <property type="entry name" value="AAA+_ATPase"/>
</dbReference>
<dbReference type="InterPro" id="IPR051396">
    <property type="entry name" value="Bact_Antivir_Def_Nuclease"/>
</dbReference>
<name>A0A174ZUQ7_9FIRM</name>
<keyword evidence="2" id="KW-0456">Lyase</keyword>
<dbReference type="SMART" id="SM00382">
    <property type="entry name" value="AAA"/>
    <property type="match status" value="1"/>
</dbReference>
<organism evidence="2 3">
    <name type="scientific">Lachnospira eligens</name>
    <dbReference type="NCBI Taxonomy" id="39485"/>
    <lineage>
        <taxon>Bacteria</taxon>
        <taxon>Bacillati</taxon>
        <taxon>Bacillota</taxon>
        <taxon>Clostridia</taxon>
        <taxon>Lachnospirales</taxon>
        <taxon>Lachnospiraceae</taxon>
        <taxon>Lachnospira</taxon>
    </lineage>
</organism>
<gene>
    <name evidence="2" type="ORF">ERS852492_02474</name>
</gene>
<dbReference type="EMBL" id="CZBV01000007">
    <property type="protein sequence ID" value="CUQ89487.1"/>
    <property type="molecule type" value="Genomic_DNA"/>
</dbReference>
<protein>
    <submittedName>
        <fullName evidence="2">Phosphonate C-P lyase system protein PhnK</fullName>
    </submittedName>
</protein>
<dbReference type="CDD" id="cd00267">
    <property type="entry name" value="ABC_ATPase"/>
    <property type="match status" value="1"/>
</dbReference>
<dbReference type="GO" id="GO:0005524">
    <property type="term" value="F:ATP binding"/>
    <property type="evidence" value="ECO:0007669"/>
    <property type="project" value="InterPro"/>
</dbReference>
<dbReference type="InterPro" id="IPR038729">
    <property type="entry name" value="Rad50/SbcC_AAA"/>
</dbReference>